<sequence length="150" mass="17302">MVQDFKNKYENEINKHKRWSISVLVKDVDEASRNKIELEYHLEGLIDNINFLRQPYEKKIQRCTSAVLPMNSSTPWRWTESSQGLHSVQGHSEDLLISEMNFNVSHLQAETEAFKGQRIYLEAAIADAEQSRELVIKDANAKLAELEATL</sequence>
<keyword evidence="5" id="KW-1185">Reference proteome</keyword>
<protein>
    <submittedName>
        <fullName evidence="4">Keratin, type II cytoskeletal 8</fullName>
    </submittedName>
</protein>
<dbReference type="AlphaFoldDB" id="A0AA41MHI1"/>
<dbReference type="GO" id="GO:0005882">
    <property type="term" value="C:intermediate filament"/>
    <property type="evidence" value="ECO:0007669"/>
    <property type="project" value="UniProtKB-KW"/>
</dbReference>
<evidence type="ECO:0000313" key="5">
    <source>
        <dbReference type="Proteomes" id="UP001166674"/>
    </source>
</evidence>
<comment type="caution">
    <text evidence="4">The sequence shown here is derived from an EMBL/GenBank/DDBJ whole genome shotgun (WGS) entry which is preliminary data.</text>
</comment>
<dbReference type="PANTHER" id="PTHR45616:SF26">
    <property type="entry name" value="KERATIN, TYPE II CYTOSKELETAL 8"/>
    <property type="match status" value="1"/>
</dbReference>
<keyword evidence="2" id="KW-0963">Cytoplasm</keyword>
<dbReference type="Gene3D" id="1.20.5.1160">
    <property type="entry name" value="Vasodilator-stimulated phosphoprotein"/>
    <property type="match status" value="1"/>
</dbReference>
<gene>
    <name evidence="4" type="ORF">SUZIE_116095</name>
</gene>
<organism evidence="4 5">
    <name type="scientific">Sciurus carolinensis</name>
    <name type="common">Eastern gray squirrel</name>
    <dbReference type="NCBI Taxonomy" id="30640"/>
    <lineage>
        <taxon>Eukaryota</taxon>
        <taxon>Metazoa</taxon>
        <taxon>Chordata</taxon>
        <taxon>Craniata</taxon>
        <taxon>Vertebrata</taxon>
        <taxon>Euteleostomi</taxon>
        <taxon>Mammalia</taxon>
        <taxon>Eutheria</taxon>
        <taxon>Euarchontoglires</taxon>
        <taxon>Glires</taxon>
        <taxon>Rodentia</taxon>
        <taxon>Sciuromorpha</taxon>
        <taxon>Sciuridae</taxon>
        <taxon>Sciurinae</taxon>
        <taxon>Sciurini</taxon>
        <taxon>Sciurus</taxon>
    </lineage>
</organism>
<keyword evidence="3" id="KW-0416">Keratin</keyword>
<evidence type="ECO:0000313" key="4">
    <source>
        <dbReference type="EMBL" id="MBZ3872074.1"/>
    </source>
</evidence>
<proteinExistence type="predicted"/>
<evidence type="ECO:0000256" key="3">
    <source>
        <dbReference type="ARBA" id="ARBA00022744"/>
    </source>
</evidence>
<dbReference type="Proteomes" id="UP001166674">
    <property type="component" value="Unassembled WGS sequence"/>
</dbReference>
<dbReference type="PANTHER" id="PTHR45616">
    <property type="entry name" value="GATA-TYPE DOMAIN-CONTAINING PROTEIN"/>
    <property type="match status" value="1"/>
</dbReference>
<dbReference type="EMBL" id="JAATJV010182300">
    <property type="protein sequence ID" value="MBZ3872074.1"/>
    <property type="molecule type" value="Genomic_DNA"/>
</dbReference>
<name>A0AA41MHI1_SCICA</name>
<accession>A0AA41MHI1</accession>
<evidence type="ECO:0000256" key="2">
    <source>
        <dbReference type="ARBA" id="ARBA00022490"/>
    </source>
</evidence>
<evidence type="ECO:0000256" key="1">
    <source>
        <dbReference type="ARBA" id="ARBA00004496"/>
    </source>
</evidence>
<comment type="subcellular location">
    <subcellularLocation>
        <location evidence="1">Cytoplasm</location>
    </subcellularLocation>
</comment>
<reference evidence="4" key="1">
    <citation type="submission" date="2020-03" db="EMBL/GenBank/DDBJ databases">
        <title>Studies in the Genomics of Life Span.</title>
        <authorList>
            <person name="Glass D."/>
        </authorList>
    </citation>
    <scope>NUCLEOTIDE SEQUENCE</scope>
    <source>
        <strain evidence="4">SUZIE</strain>
        <tissue evidence="4">Muscle</tissue>
    </source>
</reference>
<dbReference type="GO" id="GO:0005737">
    <property type="term" value="C:cytoplasm"/>
    <property type="evidence" value="ECO:0007669"/>
    <property type="project" value="UniProtKB-SubCell"/>
</dbReference>